<evidence type="ECO:0000313" key="5">
    <source>
        <dbReference type="Proteomes" id="UP000005408"/>
    </source>
</evidence>
<evidence type="ECO:0000256" key="1">
    <source>
        <dbReference type="SAM" id="SignalP"/>
    </source>
</evidence>
<evidence type="ECO:0000259" key="3">
    <source>
        <dbReference type="PROSITE" id="PS01186"/>
    </source>
</evidence>
<dbReference type="SMART" id="SM00181">
    <property type="entry name" value="EGF"/>
    <property type="match status" value="2"/>
</dbReference>
<evidence type="ECO:0000313" key="4">
    <source>
        <dbReference type="EnsemblMetazoa" id="G2425.1:cds"/>
    </source>
</evidence>
<protein>
    <recommendedName>
        <fullName evidence="2 3">EGF-like domain-containing protein</fullName>
    </recommendedName>
</protein>
<dbReference type="Gene3D" id="2.10.25.10">
    <property type="entry name" value="Laminin"/>
    <property type="match status" value="1"/>
</dbReference>
<evidence type="ECO:0000259" key="2">
    <source>
        <dbReference type="PROSITE" id="PS00022"/>
    </source>
</evidence>
<organism evidence="4 5">
    <name type="scientific">Magallana gigas</name>
    <name type="common">Pacific oyster</name>
    <name type="synonym">Crassostrea gigas</name>
    <dbReference type="NCBI Taxonomy" id="29159"/>
    <lineage>
        <taxon>Eukaryota</taxon>
        <taxon>Metazoa</taxon>
        <taxon>Spiralia</taxon>
        <taxon>Lophotrochozoa</taxon>
        <taxon>Mollusca</taxon>
        <taxon>Bivalvia</taxon>
        <taxon>Autobranchia</taxon>
        <taxon>Pteriomorphia</taxon>
        <taxon>Ostreida</taxon>
        <taxon>Ostreoidea</taxon>
        <taxon>Ostreidae</taxon>
        <taxon>Magallana</taxon>
    </lineage>
</organism>
<reference evidence="4" key="1">
    <citation type="submission" date="2022-08" db="UniProtKB">
        <authorList>
            <consortium name="EnsemblMetazoa"/>
        </authorList>
    </citation>
    <scope>IDENTIFICATION</scope>
    <source>
        <strain evidence="4">05x7-T-G4-1.051#20</strain>
    </source>
</reference>
<feature type="chain" id="PRO_5036476647" description="EGF-like domain-containing protein" evidence="1">
    <location>
        <begin position="21"/>
        <end position="123"/>
    </location>
</feature>
<dbReference type="PROSITE" id="PS00022">
    <property type="entry name" value="EGF_1"/>
    <property type="match status" value="1"/>
</dbReference>
<keyword evidence="1" id="KW-0732">Signal</keyword>
<dbReference type="InterPro" id="IPR000742">
    <property type="entry name" value="EGF"/>
</dbReference>
<accession>A0A8W8KR78</accession>
<proteinExistence type="predicted"/>
<feature type="domain" description="EGF-like" evidence="2 3">
    <location>
        <begin position="109"/>
        <end position="120"/>
    </location>
</feature>
<feature type="signal peptide" evidence="1">
    <location>
        <begin position="1"/>
        <end position="20"/>
    </location>
</feature>
<dbReference type="EnsemblMetazoa" id="G2425.1">
    <property type="protein sequence ID" value="G2425.1:cds"/>
    <property type="gene ID" value="G2425"/>
</dbReference>
<dbReference type="Proteomes" id="UP000005408">
    <property type="component" value="Unassembled WGS sequence"/>
</dbReference>
<keyword evidence="5" id="KW-1185">Reference proteome</keyword>
<dbReference type="AlphaFoldDB" id="A0A8W8KR78"/>
<sequence>MRGFQCLLLCALLYLASVDAFGICVGEADDGSCPDNATCEDENNDHSFECECKEGFDEIDVPGLTIDSKAVTVCVDLGSCSPLDNKVDDCVNGQCVIYQNQYGIYKTACKCDMGFYGEKCDSK</sequence>
<dbReference type="PROSITE" id="PS01186">
    <property type="entry name" value="EGF_2"/>
    <property type="match status" value="1"/>
</dbReference>
<name>A0A8W8KR78_MAGGI</name>